<dbReference type="InterPro" id="IPR011109">
    <property type="entry name" value="DNA_bind_recombinase_dom"/>
</dbReference>
<dbReference type="SUPFAM" id="SSF53041">
    <property type="entry name" value="Resolvase-like"/>
    <property type="match status" value="1"/>
</dbReference>
<sequence>MVKQQINNTALYLRLSRDDENYGDSISIETQRTILRQFVKENGFHVVDEYVDDGWSGTNFERPAFQRMIADIESGKVNCVITKDLSRFGREHVMMDYYLEFYFVDKKVRYIAVSDGEDTDKGLSDFVPFKNLFNEWFAKDTSRKIKTSMNAKFRAGERTCAYAPIGYKKHPDIKNKLAVDEETKWIVEKIYALALLGNGAAKVTKLLIAEKIPTPGYLNYKRYGTFANIYADAPEEKSYAWTIAQVKSILKDETYIGNSVHYRETNVSYKNKHRIRKDRSEWLRVENTHEPIISKEDFEKVQDQIASRRRMSKTATTQIFAGLVKCADCGWSLGFGTNRQNKTPYSHYHCSRYGQLGKEQCSMHYIRYDVLYAYVLSRIQYWSKEAQTNEEKLLKRLLSASDKETGTIKKKQTNELKKAEKRKAEIDSLFTRMYEDFVSERITEYNFQMMSVKYQNEQAELEDKIAELKKKMDAVRQNESDAEKWIALIKEYAEPTELTAPLLNALIEKIAVHEAVKHEDGTREQEVEIYYRFIGKID</sequence>
<dbReference type="SMART" id="SM00857">
    <property type="entry name" value="Resolvase"/>
    <property type="match status" value="1"/>
</dbReference>
<dbReference type="InterPro" id="IPR025378">
    <property type="entry name" value="DUF4368"/>
</dbReference>
<dbReference type="Gene3D" id="3.40.50.1390">
    <property type="entry name" value="Resolvase, N-terminal catalytic domain"/>
    <property type="match status" value="1"/>
</dbReference>
<feature type="domain" description="Recombinase" evidence="2">
    <location>
        <begin position="164"/>
        <end position="312"/>
    </location>
</feature>
<keyword evidence="4" id="KW-1185">Reference proteome</keyword>
<organism evidence="3 4">
    <name type="scientific">Eubacterium uniforme</name>
    <dbReference type="NCBI Taxonomy" id="39495"/>
    <lineage>
        <taxon>Bacteria</taxon>
        <taxon>Bacillati</taxon>
        <taxon>Bacillota</taxon>
        <taxon>Clostridia</taxon>
        <taxon>Eubacteriales</taxon>
        <taxon>Eubacteriaceae</taxon>
        <taxon>Eubacterium</taxon>
    </lineage>
</organism>
<dbReference type="Pfam" id="PF14287">
    <property type="entry name" value="DUF4368"/>
    <property type="match status" value="1"/>
</dbReference>
<dbReference type="Pfam" id="PF07508">
    <property type="entry name" value="Recombinase"/>
    <property type="match status" value="1"/>
</dbReference>
<dbReference type="CDD" id="cd03770">
    <property type="entry name" value="SR_TndX_transposase"/>
    <property type="match status" value="1"/>
</dbReference>
<dbReference type="GO" id="GO:0003677">
    <property type="term" value="F:DNA binding"/>
    <property type="evidence" value="ECO:0007669"/>
    <property type="project" value="InterPro"/>
</dbReference>
<dbReference type="PROSITE" id="PS51737">
    <property type="entry name" value="RECOMBINASE_DNA_BIND"/>
    <property type="match status" value="1"/>
</dbReference>
<evidence type="ECO:0000256" key="1">
    <source>
        <dbReference type="SAM" id="Coils"/>
    </source>
</evidence>
<reference evidence="3 4" key="1">
    <citation type="submission" date="2017-02" db="EMBL/GenBank/DDBJ databases">
        <authorList>
            <person name="Peterson S.W."/>
        </authorList>
    </citation>
    <scope>NUCLEOTIDE SEQUENCE [LARGE SCALE GENOMIC DNA]</scope>
    <source>
        <strain evidence="3 4">ATCC 35992</strain>
    </source>
</reference>
<dbReference type="InterPro" id="IPR038109">
    <property type="entry name" value="DNA_bind_recomb_sf"/>
</dbReference>
<dbReference type="PANTHER" id="PTHR30461:SF23">
    <property type="entry name" value="DNA RECOMBINASE-RELATED"/>
    <property type="match status" value="1"/>
</dbReference>
<dbReference type="EMBL" id="FUXZ01000002">
    <property type="protein sequence ID" value="SKA59772.1"/>
    <property type="molecule type" value="Genomic_DNA"/>
</dbReference>
<dbReference type="InterPro" id="IPR006119">
    <property type="entry name" value="Resolv_N"/>
</dbReference>
<accession>A0A1T4V4I5</accession>
<dbReference type="Proteomes" id="UP000190814">
    <property type="component" value="Unassembled WGS sequence"/>
</dbReference>
<evidence type="ECO:0000313" key="3">
    <source>
        <dbReference type="EMBL" id="SKA59772.1"/>
    </source>
</evidence>
<dbReference type="OrthoDB" id="9784557at2"/>
<proteinExistence type="predicted"/>
<dbReference type="InterPro" id="IPR050639">
    <property type="entry name" value="SSR_resolvase"/>
</dbReference>
<dbReference type="InterPro" id="IPR036162">
    <property type="entry name" value="Resolvase-like_N_sf"/>
</dbReference>
<dbReference type="PANTHER" id="PTHR30461">
    <property type="entry name" value="DNA-INVERTASE FROM LAMBDOID PROPHAGE"/>
    <property type="match status" value="1"/>
</dbReference>
<keyword evidence="1" id="KW-0175">Coiled coil</keyword>
<dbReference type="STRING" id="39495.SAMN02745111_00071"/>
<evidence type="ECO:0000259" key="2">
    <source>
        <dbReference type="PROSITE" id="PS51737"/>
    </source>
</evidence>
<dbReference type="Pfam" id="PF00239">
    <property type="entry name" value="Resolvase"/>
    <property type="match status" value="1"/>
</dbReference>
<evidence type="ECO:0000313" key="4">
    <source>
        <dbReference type="Proteomes" id="UP000190814"/>
    </source>
</evidence>
<protein>
    <submittedName>
        <fullName evidence="3">Site-specific DNA recombinase</fullName>
    </submittedName>
</protein>
<dbReference type="Gene3D" id="3.90.1750.20">
    <property type="entry name" value="Putative Large Serine Recombinase, Chain B, Domain 2"/>
    <property type="match status" value="1"/>
</dbReference>
<dbReference type="Pfam" id="PF13408">
    <property type="entry name" value="Zn_ribbon_recom"/>
    <property type="match status" value="1"/>
</dbReference>
<gene>
    <name evidence="3" type="ORF">SAMN02745111_00071</name>
</gene>
<name>A0A1T4V4I5_9FIRM</name>
<feature type="coiled-coil region" evidence="1">
    <location>
        <begin position="409"/>
        <end position="478"/>
    </location>
</feature>
<dbReference type="AlphaFoldDB" id="A0A1T4V4I5"/>
<dbReference type="GO" id="GO:0000150">
    <property type="term" value="F:DNA strand exchange activity"/>
    <property type="evidence" value="ECO:0007669"/>
    <property type="project" value="InterPro"/>
</dbReference>
<dbReference type="InterPro" id="IPR025827">
    <property type="entry name" value="Zn_ribbon_recom_dom"/>
</dbReference>
<dbReference type="SUPFAM" id="SSF69989">
    <property type="entry name" value="C-terminal domain of PLC-beta"/>
    <property type="match status" value="1"/>
</dbReference>